<keyword evidence="9" id="KW-1185">Reference proteome</keyword>
<dbReference type="InterPro" id="IPR017441">
    <property type="entry name" value="Protein_kinase_ATP_BS"/>
</dbReference>
<dbReference type="RefSeq" id="XP_004031175.1">
    <property type="nucleotide sequence ID" value="XM_004031127.1"/>
</dbReference>
<dbReference type="InParanoid" id="G0QXY7"/>
<feature type="domain" description="Protein kinase" evidence="7">
    <location>
        <begin position="13"/>
        <end position="204"/>
    </location>
</feature>
<dbReference type="PROSITE" id="PS50011">
    <property type="entry name" value="PROTEIN_KINASE_DOM"/>
    <property type="match status" value="1"/>
</dbReference>
<dbReference type="Pfam" id="PF00069">
    <property type="entry name" value="Pkinase"/>
    <property type="match status" value="1"/>
</dbReference>
<keyword evidence="4 5" id="KW-0067">ATP-binding</keyword>
<dbReference type="EMBL" id="GL984091">
    <property type="protein sequence ID" value="EGR29939.1"/>
    <property type="molecule type" value="Genomic_DNA"/>
</dbReference>
<dbReference type="GO" id="GO:0005829">
    <property type="term" value="C:cytosol"/>
    <property type="evidence" value="ECO:0007669"/>
    <property type="project" value="TreeGrafter"/>
</dbReference>
<dbReference type="OrthoDB" id="544400at2759"/>
<dbReference type="OMA" id="QFQISWI"/>
<dbReference type="PANTHER" id="PTHR24348">
    <property type="entry name" value="SERINE/THREONINE-PROTEIN KINASE UNC-51-RELATED"/>
    <property type="match status" value="1"/>
</dbReference>
<reference evidence="8 9" key="1">
    <citation type="submission" date="2011-07" db="EMBL/GenBank/DDBJ databases">
        <authorList>
            <person name="Coyne R."/>
            <person name="Brami D."/>
            <person name="Johnson J."/>
            <person name="Hostetler J."/>
            <person name="Hannick L."/>
            <person name="Clark T."/>
            <person name="Cassidy-Hanley D."/>
            <person name="Inman J."/>
        </authorList>
    </citation>
    <scope>NUCLEOTIDE SEQUENCE [LARGE SCALE GENOMIC DNA]</scope>
    <source>
        <strain evidence="8 9">G5</strain>
    </source>
</reference>
<dbReference type="GeneID" id="14906050"/>
<evidence type="ECO:0000259" key="7">
    <source>
        <dbReference type="PROSITE" id="PS50011"/>
    </source>
</evidence>
<name>G0QXY7_ICHMU</name>
<proteinExistence type="inferred from homology"/>
<accession>G0QXY7</accession>
<dbReference type="PROSITE" id="PS00107">
    <property type="entry name" value="PROTEIN_KINASE_ATP"/>
    <property type="match status" value="1"/>
</dbReference>
<evidence type="ECO:0000256" key="6">
    <source>
        <dbReference type="RuleBase" id="RU000304"/>
    </source>
</evidence>
<evidence type="ECO:0000313" key="9">
    <source>
        <dbReference type="Proteomes" id="UP000008983"/>
    </source>
</evidence>
<organism evidence="8 9">
    <name type="scientific">Ichthyophthirius multifiliis</name>
    <name type="common">White spot disease agent</name>
    <name type="synonym">Ich</name>
    <dbReference type="NCBI Taxonomy" id="5932"/>
    <lineage>
        <taxon>Eukaryota</taxon>
        <taxon>Sar</taxon>
        <taxon>Alveolata</taxon>
        <taxon>Ciliophora</taxon>
        <taxon>Intramacronucleata</taxon>
        <taxon>Oligohymenophorea</taxon>
        <taxon>Hymenostomatida</taxon>
        <taxon>Ophryoglenina</taxon>
        <taxon>Ichthyophthirius</taxon>
    </lineage>
</organism>
<dbReference type="GO" id="GO:0010506">
    <property type="term" value="P:regulation of autophagy"/>
    <property type="evidence" value="ECO:0007669"/>
    <property type="project" value="InterPro"/>
</dbReference>
<dbReference type="InterPro" id="IPR045269">
    <property type="entry name" value="Atg1-like"/>
</dbReference>
<dbReference type="InterPro" id="IPR000719">
    <property type="entry name" value="Prot_kinase_dom"/>
</dbReference>
<feature type="binding site" evidence="5">
    <location>
        <position position="42"/>
    </location>
    <ligand>
        <name>ATP</name>
        <dbReference type="ChEBI" id="CHEBI:30616"/>
    </ligand>
</feature>
<dbReference type="GO" id="GO:0016020">
    <property type="term" value="C:membrane"/>
    <property type="evidence" value="ECO:0007669"/>
    <property type="project" value="TreeGrafter"/>
</dbReference>
<evidence type="ECO:0000256" key="5">
    <source>
        <dbReference type="PROSITE-ProRule" id="PRU10141"/>
    </source>
</evidence>
<dbReference type="SUPFAM" id="SSF56112">
    <property type="entry name" value="Protein kinase-like (PK-like)"/>
    <property type="match status" value="1"/>
</dbReference>
<dbReference type="Proteomes" id="UP000008983">
    <property type="component" value="Unassembled WGS sequence"/>
</dbReference>
<dbReference type="eggNOG" id="KOG4250">
    <property type="taxonomic scope" value="Eukaryota"/>
</dbReference>
<dbReference type="PROSITE" id="PS00108">
    <property type="entry name" value="PROTEIN_KINASE_ST"/>
    <property type="match status" value="1"/>
</dbReference>
<dbReference type="AlphaFoldDB" id="G0QXY7"/>
<keyword evidence="2 5" id="KW-0547">Nucleotide-binding</keyword>
<dbReference type="CDD" id="cd00180">
    <property type="entry name" value="PKc"/>
    <property type="match status" value="1"/>
</dbReference>
<keyword evidence="3 8" id="KW-0418">Kinase</keyword>
<evidence type="ECO:0000313" key="8">
    <source>
        <dbReference type="EMBL" id="EGR29939.1"/>
    </source>
</evidence>
<dbReference type="GO" id="GO:0005776">
    <property type="term" value="C:autophagosome"/>
    <property type="evidence" value="ECO:0007669"/>
    <property type="project" value="TreeGrafter"/>
</dbReference>
<comment type="similarity">
    <text evidence="6">Belongs to the protein kinase superfamily.</text>
</comment>
<gene>
    <name evidence="8" type="ORF">IMG5_145940</name>
</gene>
<dbReference type="STRING" id="857967.G0QXY7"/>
<evidence type="ECO:0000256" key="3">
    <source>
        <dbReference type="ARBA" id="ARBA00022777"/>
    </source>
</evidence>
<dbReference type="Gene3D" id="1.10.510.10">
    <property type="entry name" value="Transferase(Phosphotransferase) domain 1"/>
    <property type="match status" value="1"/>
</dbReference>
<dbReference type="GO" id="GO:0000045">
    <property type="term" value="P:autophagosome assembly"/>
    <property type="evidence" value="ECO:0007669"/>
    <property type="project" value="TreeGrafter"/>
</dbReference>
<dbReference type="GO" id="GO:0000407">
    <property type="term" value="C:phagophore assembly site"/>
    <property type="evidence" value="ECO:0007669"/>
    <property type="project" value="TreeGrafter"/>
</dbReference>
<dbReference type="InterPro" id="IPR011009">
    <property type="entry name" value="Kinase-like_dom_sf"/>
</dbReference>
<evidence type="ECO:0000256" key="1">
    <source>
        <dbReference type="ARBA" id="ARBA00022679"/>
    </source>
</evidence>
<keyword evidence="1 8" id="KW-0808">Transferase</keyword>
<dbReference type="EC" id="2.7.11.10" evidence="8"/>
<dbReference type="PANTHER" id="PTHR24348:SF22">
    <property type="entry name" value="NON-SPECIFIC SERINE_THREONINE PROTEIN KINASE"/>
    <property type="match status" value="1"/>
</dbReference>
<sequence length="204" mass="24394">MQELYYEYDNYIWRKKDKLGQGTFGTVYKCKNKKSNEILAVKVFSKKLIFQSDLNKIMNEIEIMKQLNSQNISNTLYFKQHIQQQKVKLIDYHLGEQGKKYLFVKYCEGGNLRKYIQKKGGKLKEEEVISILRQLVNGFQELIKKYILHRDIKPENILIMNGVFKICDFGLAQYQWKIKDEGLSRDIIIYVPKNIRQLDLYFQK</sequence>
<dbReference type="Gene3D" id="3.30.200.20">
    <property type="entry name" value="Phosphorylase Kinase, domain 1"/>
    <property type="match status" value="1"/>
</dbReference>
<dbReference type="SMART" id="SM00220">
    <property type="entry name" value="S_TKc"/>
    <property type="match status" value="1"/>
</dbReference>
<dbReference type="GO" id="GO:0005524">
    <property type="term" value="F:ATP binding"/>
    <property type="evidence" value="ECO:0007669"/>
    <property type="project" value="UniProtKB-UniRule"/>
</dbReference>
<evidence type="ECO:0000256" key="4">
    <source>
        <dbReference type="ARBA" id="ARBA00022840"/>
    </source>
</evidence>
<dbReference type="InterPro" id="IPR008271">
    <property type="entry name" value="Ser/Thr_kinase_AS"/>
</dbReference>
<keyword evidence="6" id="KW-0723">Serine/threonine-protein kinase</keyword>
<dbReference type="GO" id="GO:0008384">
    <property type="term" value="F:IkappaB kinase activity"/>
    <property type="evidence" value="ECO:0007669"/>
    <property type="project" value="UniProtKB-EC"/>
</dbReference>
<evidence type="ECO:0000256" key="2">
    <source>
        <dbReference type="ARBA" id="ARBA00022741"/>
    </source>
</evidence>
<protein>
    <submittedName>
        <fullName evidence="8">Protein kinase domain protein</fullName>
        <ecNumber evidence="8">2.7.11.10</ecNumber>
    </submittedName>
</protein>